<dbReference type="Proteomes" id="UP000284656">
    <property type="component" value="Unassembled WGS sequence"/>
</dbReference>
<dbReference type="GO" id="GO:0035438">
    <property type="term" value="F:cyclic-di-GMP binding"/>
    <property type="evidence" value="ECO:0007669"/>
    <property type="project" value="InterPro"/>
</dbReference>
<name>A0A423FJZ3_9PSED</name>
<dbReference type="AlphaFoldDB" id="A0A423FJZ3"/>
<dbReference type="EMBL" id="MOAY01000019">
    <property type="protein sequence ID" value="ROM58281.1"/>
    <property type="molecule type" value="Genomic_DNA"/>
</dbReference>
<gene>
    <name evidence="2" type="ORF">BK648_05920</name>
</gene>
<dbReference type="Pfam" id="PF07238">
    <property type="entry name" value="PilZ"/>
    <property type="match status" value="1"/>
</dbReference>
<evidence type="ECO:0000259" key="1">
    <source>
        <dbReference type="Pfam" id="PF07238"/>
    </source>
</evidence>
<accession>A0A423FJZ3</accession>
<reference evidence="2 3" key="1">
    <citation type="submission" date="2016-10" db="EMBL/GenBank/DDBJ databases">
        <title>Comparative genome analysis of multiple Pseudomonas spp. focuses on biocontrol and plant growth promoting traits.</title>
        <authorList>
            <person name="Tao X.-Y."/>
            <person name="Taylor C.G."/>
        </authorList>
    </citation>
    <scope>NUCLEOTIDE SEQUENCE [LARGE SCALE GENOMIC DNA]</scope>
    <source>
        <strain evidence="2 3">29G9</strain>
    </source>
</reference>
<comment type="caution">
    <text evidence="2">The sequence shown here is derived from an EMBL/GenBank/DDBJ whole genome shotgun (WGS) entry which is preliminary data.</text>
</comment>
<evidence type="ECO:0000313" key="3">
    <source>
        <dbReference type="Proteomes" id="UP000284656"/>
    </source>
</evidence>
<sequence length="144" mass="16159">MGRFLPHPDDVAVELIQRPSPAMSRSRLHTIGLGGVACNCPRAWRQGTAVDLRIPSLGANARYPGYVAWCRKVENGYRIGISFTDEHALFSARMGEQVCQIERYCRLHEDAEPTSAQHEAMALDWVSRHAVEFSHEAFVQPVLD</sequence>
<feature type="domain" description="PilZ" evidence="1">
    <location>
        <begin position="26"/>
        <end position="85"/>
    </location>
</feature>
<organism evidence="2 3">
    <name type="scientific">Pseudomonas poae</name>
    <dbReference type="NCBI Taxonomy" id="200451"/>
    <lineage>
        <taxon>Bacteria</taxon>
        <taxon>Pseudomonadati</taxon>
        <taxon>Pseudomonadota</taxon>
        <taxon>Gammaproteobacteria</taxon>
        <taxon>Pseudomonadales</taxon>
        <taxon>Pseudomonadaceae</taxon>
        <taxon>Pseudomonas</taxon>
    </lineage>
</organism>
<protein>
    <submittedName>
        <fullName evidence="2">Pilus assembly protein PilZ</fullName>
    </submittedName>
</protein>
<dbReference type="InterPro" id="IPR009875">
    <property type="entry name" value="PilZ_domain"/>
</dbReference>
<dbReference type="RefSeq" id="WP_123715196.1">
    <property type="nucleotide sequence ID" value="NZ_MOAY01000019.1"/>
</dbReference>
<evidence type="ECO:0000313" key="2">
    <source>
        <dbReference type="EMBL" id="ROM58281.1"/>
    </source>
</evidence>
<proteinExistence type="predicted"/>